<dbReference type="InterPro" id="IPR020846">
    <property type="entry name" value="MFS_dom"/>
</dbReference>
<dbReference type="Gene3D" id="1.20.1250.20">
    <property type="entry name" value="MFS general substrate transporter like domains"/>
    <property type="match status" value="2"/>
</dbReference>
<dbReference type="PROSITE" id="PS50850">
    <property type="entry name" value="MFS"/>
    <property type="match status" value="1"/>
</dbReference>
<dbReference type="SUPFAM" id="SSF103473">
    <property type="entry name" value="MFS general substrate transporter"/>
    <property type="match status" value="1"/>
</dbReference>
<feature type="transmembrane region" description="Helical" evidence="6">
    <location>
        <begin position="131"/>
        <end position="153"/>
    </location>
</feature>
<organism evidence="8 9">
    <name type="scientific">Pseudahrensia aquimaris</name>
    <dbReference type="NCBI Taxonomy" id="744461"/>
    <lineage>
        <taxon>Bacteria</taxon>
        <taxon>Pseudomonadati</taxon>
        <taxon>Pseudomonadota</taxon>
        <taxon>Alphaproteobacteria</taxon>
        <taxon>Hyphomicrobiales</taxon>
        <taxon>Ahrensiaceae</taxon>
        <taxon>Pseudahrensia</taxon>
    </lineage>
</organism>
<dbReference type="CDD" id="cd17477">
    <property type="entry name" value="MFS_YcaD_like"/>
    <property type="match status" value="1"/>
</dbReference>
<feature type="transmembrane region" description="Helical" evidence="6">
    <location>
        <begin position="43"/>
        <end position="61"/>
    </location>
</feature>
<evidence type="ECO:0000256" key="6">
    <source>
        <dbReference type="SAM" id="Phobius"/>
    </source>
</evidence>
<dbReference type="InterPro" id="IPR005828">
    <property type="entry name" value="MFS_sugar_transport-like"/>
</dbReference>
<keyword evidence="2 6" id="KW-0812">Transmembrane</keyword>
<dbReference type="Pfam" id="PF00083">
    <property type="entry name" value="Sugar_tr"/>
    <property type="match status" value="1"/>
</dbReference>
<feature type="transmembrane region" description="Helical" evidence="6">
    <location>
        <begin position="73"/>
        <end position="92"/>
    </location>
</feature>
<comment type="caution">
    <text evidence="8">The sequence shown here is derived from an EMBL/GenBank/DDBJ whole genome shotgun (WGS) entry which is preliminary data.</text>
</comment>
<feature type="transmembrane region" description="Helical" evidence="6">
    <location>
        <begin position="7"/>
        <end position="31"/>
    </location>
</feature>
<evidence type="ECO:0000259" key="7">
    <source>
        <dbReference type="PROSITE" id="PS50850"/>
    </source>
</evidence>
<reference evidence="9" key="1">
    <citation type="journal article" date="2019" name="Int. J. Syst. Evol. Microbiol.">
        <title>The Global Catalogue of Microorganisms (GCM) 10K type strain sequencing project: providing services to taxonomists for standard genome sequencing and annotation.</title>
        <authorList>
            <consortium name="The Broad Institute Genomics Platform"/>
            <consortium name="The Broad Institute Genome Sequencing Center for Infectious Disease"/>
            <person name="Wu L."/>
            <person name="Ma J."/>
        </authorList>
    </citation>
    <scope>NUCLEOTIDE SEQUENCE [LARGE SCALE GENOMIC DNA]</scope>
    <source>
        <strain evidence="9">CCUG 60023</strain>
    </source>
</reference>
<feature type="transmembrane region" description="Helical" evidence="6">
    <location>
        <begin position="229"/>
        <end position="252"/>
    </location>
</feature>
<keyword evidence="3 6" id="KW-1133">Transmembrane helix</keyword>
<evidence type="ECO:0000256" key="5">
    <source>
        <dbReference type="SAM" id="MobiDB-lite"/>
    </source>
</evidence>
<evidence type="ECO:0000256" key="1">
    <source>
        <dbReference type="ARBA" id="ARBA00004370"/>
    </source>
</evidence>
<keyword evidence="4 6" id="KW-0472">Membrane</keyword>
<evidence type="ECO:0000313" key="9">
    <source>
        <dbReference type="Proteomes" id="UP001597101"/>
    </source>
</evidence>
<feature type="transmembrane region" description="Helical" evidence="6">
    <location>
        <begin position="291"/>
        <end position="312"/>
    </location>
</feature>
<dbReference type="PANTHER" id="PTHR23521">
    <property type="entry name" value="TRANSPORTER MFS SUPERFAMILY"/>
    <property type="match status" value="1"/>
</dbReference>
<gene>
    <name evidence="8" type="ORF">ACFQ14_05395</name>
</gene>
<evidence type="ECO:0000313" key="8">
    <source>
        <dbReference type="EMBL" id="MFD0915835.1"/>
    </source>
</evidence>
<dbReference type="EMBL" id="JBHTJV010000003">
    <property type="protein sequence ID" value="MFD0915835.1"/>
    <property type="molecule type" value="Genomic_DNA"/>
</dbReference>
<feature type="transmembrane region" description="Helical" evidence="6">
    <location>
        <begin position="196"/>
        <end position="217"/>
    </location>
</feature>
<dbReference type="InterPro" id="IPR036259">
    <property type="entry name" value="MFS_trans_sf"/>
</dbReference>
<dbReference type="Proteomes" id="UP001597101">
    <property type="component" value="Unassembled WGS sequence"/>
</dbReference>
<evidence type="ECO:0000256" key="4">
    <source>
        <dbReference type="ARBA" id="ARBA00023136"/>
    </source>
</evidence>
<comment type="subcellular location">
    <subcellularLocation>
        <location evidence="1">Membrane</location>
    </subcellularLocation>
</comment>
<accession>A0ABW3FCB4</accession>
<feature type="transmembrane region" description="Helical" evidence="6">
    <location>
        <begin position="264"/>
        <end position="285"/>
    </location>
</feature>
<evidence type="ECO:0000256" key="3">
    <source>
        <dbReference type="ARBA" id="ARBA00022989"/>
    </source>
</evidence>
<keyword evidence="9" id="KW-1185">Reference proteome</keyword>
<feature type="transmembrane region" description="Helical" evidence="6">
    <location>
        <begin position="357"/>
        <end position="375"/>
    </location>
</feature>
<sequence>MARQIIPILALLIGMVFLMLGSGLHGLLIPIRGGLENMTAFDLGWIGTGYAIGFTLGCVLVPRLVRRVGHVRTFSTMTAIMSVSMLLNGMYVDVILWTALRAINGFCIAGCYMVAESWLNERVTNEYRGSMFSIYAITTMVAMMAGQYVLVLGDAGEEFLFMLGAILYALAVVPTATSKAQSPAPLNNVSIDLPALFRNSPASFIGAILSGVISSAWTNFGPVFGQQSAMSSAEIATLLAAAMMGSILFQYPLGKLSDMIDRRYVMAIAGLIGIATGTLMTSLSRDGSHDFLFFAATLAYGGVIYSIYSLVVAHANDHAETGEFVKVSSGLLILYGFGTMVGPLITASMMDTFGPSGVFATTTAAHLAFASWAIYRTFRREQVAEEERVDFQGMSAARAQTPETYVLDPRSDETYGQEDEPEAPPMPAPVKVEL</sequence>
<feature type="region of interest" description="Disordered" evidence="5">
    <location>
        <begin position="394"/>
        <end position="434"/>
    </location>
</feature>
<feature type="transmembrane region" description="Helical" evidence="6">
    <location>
        <begin position="324"/>
        <end position="345"/>
    </location>
</feature>
<dbReference type="PANTHER" id="PTHR23521:SF3">
    <property type="entry name" value="MFS TRANSPORTER"/>
    <property type="match status" value="1"/>
</dbReference>
<protein>
    <submittedName>
        <fullName evidence="8">MFS transporter</fullName>
    </submittedName>
</protein>
<name>A0ABW3FCB4_9HYPH</name>
<feature type="transmembrane region" description="Helical" evidence="6">
    <location>
        <begin position="98"/>
        <end position="119"/>
    </location>
</feature>
<dbReference type="InterPro" id="IPR011701">
    <property type="entry name" value="MFS"/>
</dbReference>
<dbReference type="Pfam" id="PF07690">
    <property type="entry name" value="MFS_1"/>
    <property type="match status" value="1"/>
</dbReference>
<dbReference type="RefSeq" id="WP_377211681.1">
    <property type="nucleotide sequence ID" value="NZ_JBHTJV010000003.1"/>
</dbReference>
<feature type="transmembrane region" description="Helical" evidence="6">
    <location>
        <begin position="159"/>
        <end position="176"/>
    </location>
</feature>
<proteinExistence type="predicted"/>
<feature type="domain" description="Major facilitator superfamily (MFS) profile" evidence="7">
    <location>
        <begin position="7"/>
        <end position="381"/>
    </location>
</feature>
<dbReference type="InterPro" id="IPR047200">
    <property type="entry name" value="MFS_YcaD-like"/>
</dbReference>
<evidence type="ECO:0000256" key="2">
    <source>
        <dbReference type="ARBA" id="ARBA00022692"/>
    </source>
</evidence>